<accession>A0A9P9GZB9</accession>
<name>A0A9P9GZB9_FUSSL</name>
<dbReference type="Proteomes" id="UP000736672">
    <property type="component" value="Unassembled WGS sequence"/>
</dbReference>
<keyword evidence="4" id="KW-1185">Reference proteome</keyword>
<gene>
    <name evidence="3" type="ORF">B0J15DRAFT_468339</name>
</gene>
<feature type="compositionally biased region" description="Low complexity" evidence="1">
    <location>
        <begin position="69"/>
        <end position="114"/>
    </location>
</feature>
<keyword evidence="2" id="KW-0732">Signal</keyword>
<comment type="caution">
    <text evidence="3">The sequence shown here is derived from an EMBL/GenBank/DDBJ whole genome shotgun (WGS) entry which is preliminary data.</text>
</comment>
<reference evidence="3" key="1">
    <citation type="journal article" date="2021" name="Nat. Commun.">
        <title>Genetic determinants of endophytism in the Arabidopsis root mycobiome.</title>
        <authorList>
            <person name="Mesny F."/>
            <person name="Miyauchi S."/>
            <person name="Thiergart T."/>
            <person name="Pickel B."/>
            <person name="Atanasova L."/>
            <person name="Karlsson M."/>
            <person name="Huettel B."/>
            <person name="Barry K.W."/>
            <person name="Haridas S."/>
            <person name="Chen C."/>
            <person name="Bauer D."/>
            <person name="Andreopoulos W."/>
            <person name="Pangilinan J."/>
            <person name="LaButti K."/>
            <person name="Riley R."/>
            <person name="Lipzen A."/>
            <person name="Clum A."/>
            <person name="Drula E."/>
            <person name="Henrissat B."/>
            <person name="Kohler A."/>
            <person name="Grigoriev I.V."/>
            <person name="Martin F.M."/>
            <person name="Hacquard S."/>
        </authorList>
    </citation>
    <scope>NUCLEOTIDE SEQUENCE</scope>
    <source>
        <strain evidence="3">FSSC 5 MPI-SDFR-AT-0091</strain>
    </source>
</reference>
<dbReference type="EMBL" id="JAGTJS010000014">
    <property type="protein sequence ID" value="KAH7248329.1"/>
    <property type="molecule type" value="Genomic_DNA"/>
</dbReference>
<sequence>MWLLFTFTYLSLSYALCSPLSSATDASLPPANQQLTYKTTVTTSVPALTSVIYTQTVVTKDVTTSLPVDDTTSLLTDDTTSTTLTKETPSSEVTETTTTRSETTSTSPSSQATKTHPERFVRHCWKPNNITYDEIDDNVIKDLSKEWCREWGGVSMSPDSMVLIGSKIRSGVKVQFTIAWEEGCVIDSDDQIQSITTPTKNKAITCDTTMFSNYKKCPDNYGIGVTSSHSWSDNHTASSQRMPDMAGCTRRQPTCLIDVPAGCETGFYYVSINNIPNADIKAFRGHWLKNIIIESQQFHHDARTGWICLKSRKQFINAIEPAILRRLRAIPPAPSQNPRRTHKVEPNLTPQAAASSVNVIIAGVSDPEIQEFRGWVLESLGSDCLMATTSRLVNIGGSQQRLTRCTLNSRCGFPADKVLRLLKQHCVGLEDAIISVEPEEIGTRPVVVIGSSKLPQAWPTIVTRWWRVSRNGLDGSKGPSRIE</sequence>
<feature type="signal peptide" evidence="2">
    <location>
        <begin position="1"/>
        <end position="17"/>
    </location>
</feature>
<proteinExistence type="predicted"/>
<evidence type="ECO:0000313" key="4">
    <source>
        <dbReference type="Proteomes" id="UP000736672"/>
    </source>
</evidence>
<feature type="region of interest" description="Disordered" evidence="1">
    <location>
        <begin position="69"/>
        <end position="117"/>
    </location>
</feature>
<dbReference type="AlphaFoldDB" id="A0A9P9GZB9"/>
<evidence type="ECO:0000256" key="1">
    <source>
        <dbReference type="SAM" id="MobiDB-lite"/>
    </source>
</evidence>
<evidence type="ECO:0000313" key="3">
    <source>
        <dbReference type="EMBL" id="KAH7248329.1"/>
    </source>
</evidence>
<organism evidence="3 4">
    <name type="scientific">Fusarium solani</name>
    <name type="common">Filamentous fungus</name>
    <dbReference type="NCBI Taxonomy" id="169388"/>
    <lineage>
        <taxon>Eukaryota</taxon>
        <taxon>Fungi</taxon>
        <taxon>Dikarya</taxon>
        <taxon>Ascomycota</taxon>
        <taxon>Pezizomycotina</taxon>
        <taxon>Sordariomycetes</taxon>
        <taxon>Hypocreomycetidae</taxon>
        <taxon>Hypocreales</taxon>
        <taxon>Nectriaceae</taxon>
        <taxon>Fusarium</taxon>
        <taxon>Fusarium solani species complex</taxon>
    </lineage>
</organism>
<dbReference type="OrthoDB" id="5055216at2759"/>
<feature type="chain" id="PRO_5040146995" evidence="2">
    <location>
        <begin position="18"/>
        <end position="483"/>
    </location>
</feature>
<evidence type="ECO:0000256" key="2">
    <source>
        <dbReference type="SAM" id="SignalP"/>
    </source>
</evidence>
<protein>
    <submittedName>
        <fullName evidence="3">Uncharacterized protein</fullName>
    </submittedName>
</protein>